<feature type="compositionally biased region" description="Basic and acidic residues" evidence="1">
    <location>
        <begin position="43"/>
        <end position="67"/>
    </location>
</feature>
<keyword evidence="2" id="KW-1133">Transmembrane helix</keyword>
<dbReference type="AlphaFoldDB" id="A0A848DR91"/>
<accession>A0A848DR91</accession>
<protein>
    <submittedName>
        <fullName evidence="3">DUF308 domain-containing protein</fullName>
    </submittedName>
</protein>
<evidence type="ECO:0000313" key="4">
    <source>
        <dbReference type="Proteomes" id="UP000586918"/>
    </source>
</evidence>
<evidence type="ECO:0000256" key="2">
    <source>
        <dbReference type="SAM" id="Phobius"/>
    </source>
</evidence>
<dbReference type="EMBL" id="JAAXKZ010000180">
    <property type="protein sequence ID" value="NMH95367.1"/>
    <property type="molecule type" value="Genomic_DNA"/>
</dbReference>
<feature type="transmembrane region" description="Helical" evidence="2">
    <location>
        <begin position="101"/>
        <end position="121"/>
    </location>
</feature>
<keyword evidence="2" id="KW-0472">Membrane</keyword>
<keyword evidence="2" id="KW-0812">Transmembrane</keyword>
<name>A0A848DR91_9PSEU</name>
<feature type="compositionally biased region" description="Basic and acidic residues" evidence="1">
    <location>
        <begin position="1"/>
        <end position="14"/>
    </location>
</feature>
<sequence length="164" mass="17441">MSPDPEERRGRDVGGPEPDPAGDDFDRIVASWRSEGQVPQWPADDRMPEDDRAPGERVRDDRPRAEEPPPGPPRAVSPIAEEDDHFVPPEPPPLPRLGPPAAVGLVLLVLGLLLCVAPGVVGISSSYGLPLGLLALAAGLGWLLLRLWPTTPRPGDGEDDGAIL</sequence>
<reference evidence="3 4" key="1">
    <citation type="submission" date="2020-04" db="EMBL/GenBank/DDBJ databases">
        <authorList>
            <person name="Klaysubun C."/>
            <person name="Duangmal K."/>
            <person name="Lipun K."/>
        </authorList>
    </citation>
    <scope>NUCLEOTIDE SEQUENCE [LARGE SCALE GENOMIC DNA]</scope>
    <source>
        <strain evidence="3 4">DSM 45300</strain>
    </source>
</reference>
<keyword evidence="4" id="KW-1185">Reference proteome</keyword>
<feature type="transmembrane region" description="Helical" evidence="2">
    <location>
        <begin position="127"/>
        <end position="145"/>
    </location>
</feature>
<comment type="caution">
    <text evidence="3">The sequence shown here is derived from an EMBL/GenBank/DDBJ whole genome shotgun (WGS) entry which is preliminary data.</text>
</comment>
<dbReference type="RefSeq" id="WP_169416025.1">
    <property type="nucleotide sequence ID" value="NZ_JAAXKZ010000180.1"/>
</dbReference>
<proteinExistence type="predicted"/>
<gene>
    <name evidence="3" type="ORF">HF519_28215</name>
</gene>
<evidence type="ECO:0000313" key="3">
    <source>
        <dbReference type="EMBL" id="NMH95367.1"/>
    </source>
</evidence>
<organism evidence="3 4">
    <name type="scientific">Pseudonocardia bannensis</name>
    <dbReference type="NCBI Taxonomy" id="630973"/>
    <lineage>
        <taxon>Bacteria</taxon>
        <taxon>Bacillati</taxon>
        <taxon>Actinomycetota</taxon>
        <taxon>Actinomycetes</taxon>
        <taxon>Pseudonocardiales</taxon>
        <taxon>Pseudonocardiaceae</taxon>
        <taxon>Pseudonocardia</taxon>
    </lineage>
</organism>
<evidence type="ECO:0000256" key="1">
    <source>
        <dbReference type="SAM" id="MobiDB-lite"/>
    </source>
</evidence>
<feature type="region of interest" description="Disordered" evidence="1">
    <location>
        <begin position="1"/>
        <end position="93"/>
    </location>
</feature>
<dbReference type="Proteomes" id="UP000586918">
    <property type="component" value="Unassembled WGS sequence"/>
</dbReference>